<reference evidence="2" key="1">
    <citation type="submission" date="2021-01" db="EMBL/GenBank/DDBJ databases">
        <authorList>
            <person name="Kaushik A."/>
        </authorList>
    </citation>
    <scope>NUCLEOTIDE SEQUENCE</scope>
    <source>
        <strain evidence="2">AG3-1AP</strain>
    </source>
</reference>
<accession>A0A8H2XCT5</accession>
<dbReference type="SUPFAM" id="SSF56112">
    <property type="entry name" value="Protein kinase-like (PK-like)"/>
    <property type="match status" value="1"/>
</dbReference>
<dbReference type="GO" id="GO:0004672">
    <property type="term" value="F:protein kinase activity"/>
    <property type="evidence" value="ECO:0007669"/>
    <property type="project" value="InterPro"/>
</dbReference>
<protein>
    <recommendedName>
        <fullName evidence="1">Protein kinase domain-containing protein</fullName>
    </recommendedName>
</protein>
<dbReference type="GO" id="GO:0005524">
    <property type="term" value="F:ATP binding"/>
    <property type="evidence" value="ECO:0007669"/>
    <property type="project" value="InterPro"/>
</dbReference>
<evidence type="ECO:0000259" key="1">
    <source>
        <dbReference type="PROSITE" id="PS50011"/>
    </source>
</evidence>
<dbReference type="PROSITE" id="PS50011">
    <property type="entry name" value="PROTEIN_KINASE_DOM"/>
    <property type="match status" value="1"/>
</dbReference>
<dbReference type="EMBL" id="CAJMWV010000895">
    <property type="protein sequence ID" value="CAE6419535.1"/>
    <property type="molecule type" value="Genomic_DNA"/>
</dbReference>
<sequence>MHSCSMVHGDLKAINVLVSPDGIARISDFDFSVMSEASSLTFSESSNSRSGSTRWVAPEMLGEDAPIRTKESDVYALGMVCVTYQ</sequence>
<dbReference type="AlphaFoldDB" id="A0A8H2XCT5"/>
<dbReference type="Gene3D" id="1.10.510.10">
    <property type="entry name" value="Transferase(Phosphotransferase) domain 1"/>
    <property type="match status" value="1"/>
</dbReference>
<feature type="domain" description="Protein kinase" evidence="1">
    <location>
        <begin position="1"/>
        <end position="85"/>
    </location>
</feature>
<dbReference type="GO" id="GO:0007165">
    <property type="term" value="P:signal transduction"/>
    <property type="evidence" value="ECO:0007669"/>
    <property type="project" value="TreeGrafter"/>
</dbReference>
<dbReference type="PANTHER" id="PTHR23257:SF969">
    <property type="entry name" value="INTEGRIN-LINKED PROTEIN KINASE"/>
    <property type="match status" value="1"/>
</dbReference>
<dbReference type="InterPro" id="IPR008271">
    <property type="entry name" value="Ser/Thr_kinase_AS"/>
</dbReference>
<dbReference type="GO" id="GO:0005737">
    <property type="term" value="C:cytoplasm"/>
    <property type="evidence" value="ECO:0007669"/>
    <property type="project" value="TreeGrafter"/>
</dbReference>
<evidence type="ECO:0000313" key="3">
    <source>
        <dbReference type="Proteomes" id="UP000663831"/>
    </source>
</evidence>
<organism evidence="2 3">
    <name type="scientific">Rhizoctonia solani</name>
    <dbReference type="NCBI Taxonomy" id="456999"/>
    <lineage>
        <taxon>Eukaryota</taxon>
        <taxon>Fungi</taxon>
        <taxon>Dikarya</taxon>
        <taxon>Basidiomycota</taxon>
        <taxon>Agaricomycotina</taxon>
        <taxon>Agaricomycetes</taxon>
        <taxon>Cantharellales</taxon>
        <taxon>Ceratobasidiaceae</taxon>
        <taxon>Rhizoctonia</taxon>
    </lineage>
</organism>
<dbReference type="InterPro" id="IPR050167">
    <property type="entry name" value="Ser_Thr_protein_kinase"/>
</dbReference>
<evidence type="ECO:0000313" key="2">
    <source>
        <dbReference type="EMBL" id="CAE6419535.1"/>
    </source>
</evidence>
<dbReference type="InterPro" id="IPR011009">
    <property type="entry name" value="Kinase-like_dom_sf"/>
</dbReference>
<gene>
    <name evidence="2" type="ORF">RDB_LOCUS30956</name>
</gene>
<name>A0A8H2XCT5_9AGAM</name>
<dbReference type="PROSITE" id="PS00108">
    <property type="entry name" value="PROTEIN_KINASE_ST"/>
    <property type="match status" value="1"/>
</dbReference>
<dbReference type="Proteomes" id="UP000663831">
    <property type="component" value="Unassembled WGS sequence"/>
</dbReference>
<dbReference type="Pfam" id="PF00069">
    <property type="entry name" value="Pkinase"/>
    <property type="match status" value="1"/>
</dbReference>
<dbReference type="InterPro" id="IPR000719">
    <property type="entry name" value="Prot_kinase_dom"/>
</dbReference>
<proteinExistence type="predicted"/>
<comment type="caution">
    <text evidence="2">The sequence shown here is derived from an EMBL/GenBank/DDBJ whole genome shotgun (WGS) entry which is preliminary data.</text>
</comment>
<dbReference type="PANTHER" id="PTHR23257">
    <property type="entry name" value="SERINE-THREONINE PROTEIN KINASE"/>
    <property type="match status" value="1"/>
</dbReference>